<reference evidence="2 3" key="1">
    <citation type="submission" date="2013-04" db="EMBL/GenBank/DDBJ databases">
        <title>Gluconobacter oxydans NBRC 3293 whole genome sequence.</title>
        <authorList>
            <person name="Matsutani M."/>
            <person name="Yakushi T."/>
            <person name="Matsushita K."/>
        </authorList>
    </citation>
    <scope>NUCLEOTIDE SEQUENCE [LARGE SCALE GENOMIC DNA]</scope>
    <source>
        <strain evidence="2 3">NBRC 3293</strain>
    </source>
</reference>
<accession>A0A829WTK4</accession>
<keyword evidence="1" id="KW-0732">Signal</keyword>
<evidence type="ECO:0000313" key="2">
    <source>
        <dbReference type="EMBL" id="GEM16473.1"/>
    </source>
</evidence>
<protein>
    <recommendedName>
        <fullName evidence="4">DUF1134 domain-containing protein</fullName>
    </recommendedName>
</protein>
<evidence type="ECO:0000313" key="3">
    <source>
        <dbReference type="Proteomes" id="UP000484858"/>
    </source>
</evidence>
<gene>
    <name evidence="2" type="ORF">NBRC3293_0970</name>
</gene>
<dbReference type="Proteomes" id="UP000484858">
    <property type="component" value="Unassembled WGS sequence"/>
</dbReference>
<sequence>MMSFNISRRGVALAAVLFGAGLVAAPAVRAEDTLGAPVGHVTLTAHSADVGVGYTWGDGTLTYGHHTYHFKVSGGNIAAVGFSALKAEGTVYNLKHLHDFDGSYGSLAGEATLDKGLGGAVLSNSNGVRIKIETATEGARLAAGAQGLTFTLSR</sequence>
<organism evidence="2 3">
    <name type="scientific">Gluconobacter oxydans NBRC 3293</name>
    <dbReference type="NCBI Taxonomy" id="1315969"/>
    <lineage>
        <taxon>Bacteria</taxon>
        <taxon>Pseudomonadati</taxon>
        <taxon>Pseudomonadota</taxon>
        <taxon>Alphaproteobacteria</taxon>
        <taxon>Acetobacterales</taxon>
        <taxon>Acetobacteraceae</taxon>
        <taxon>Gluconobacter</taxon>
    </lineage>
</organism>
<feature type="chain" id="PRO_5032794520" description="DUF1134 domain-containing protein" evidence="1">
    <location>
        <begin position="31"/>
        <end position="154"/>
    </location>
</feature>
<name>A0A829WTK4_GLUOY</name>
<dbReference type="EMBL" id="BARJ01000005">
    <property type="protein sequence ID" value="GEM16473.1"/>
    <property type="molecule type" value="Genomic_DNA"/>
</dbReference>
<dbReference type="AlphaFoldDB" id="A0A829WTK4"/>
<feature type="signal peptide" evidence="1">
    <location>
        <begin position="1"/>
        <end position="30"/>
    </location>
</feature>
<evidence type="ECO:0008006" key="4">
    <source>
        <dbReference type="Google" id="ProtNLM"/>
    </source>
</evidence>
<comment type="caution">
    <text evidence="2">The sequence shown here is derived from an EMBL/GenBank/DDBJ whole genome shotgun (WGS) entry which is preliminary data.</text>
</comment>
<evidence type="ECO:0000256" key="1">
    <source>
        <dbReference type="SAM" id="SignalP"/>
    </source>
</evidence>
<proteinExistence type="predicted"/>